<gene>
    <name evidence="1" type="ORF">NM203_23775</name>
</gene>
<dbReference type="RefSeq" id="WP_255062974.1">
    <property type="nucleotide sequence ID" value="NZ_JANDBD010000010.1"/>
</dbReference>
<accession>A0ABT1M7R2</accession>
<reference evidence="1 2" key="1">
    <citation type="submission" date="2022-06" db="EMBL/GenBank/DDBJ databases">
        <title>Mycolicibacterium sp. CAU 1645 isolated from seawater.</title>
        <authorList>
            <person name="Kim W."/>
        </authorList>
    </citation>
    <scope>NUCLEOTIDE SEQUENCE [LARGE SCALE GENOMIC DNA]</scope>
    <source>
        <strain evidence="1 2">CAU 1645</strain>
    </source>
</reference>
<dbReference type="Gene3D" id="3.30.530.20">
    <property type="match status" value="1"/>
</dbReference>
<proteinExistence type="predicted"/>
<dbReference type="Proteomes" id="UP001651690">
    <property type="component" value="Unassembled WGS sequence"/>
</dbReference>
<keyword evidence="2" id="KW-1185">Reference proteome</keyword>
<comment type="caution">
    <text evidence="1">The sequence shown here is derived from an EMBL/GenBank/DDBJ whole genome shotgun (WGS) entry which is preliminary data.</text>
</comment>
<dbReference type="EMBL" id="JANDBD010000010">
    <property type="protein sequence ID" value="MCP9275216.1"/>
    <property type="molecule type" value="Genomic_DNA"/>
</dbReference>
<dbReference type="InterPro" id="IPR023393">
    <property type="entry name" value="START-like_dom_sf"/>
</dbReference>
<evidence type="ECO:0000313" key="1">
    <source>
        <dbReference type="EMBL" id="MCP9275216.1"/>
    </source>
</evidence>
<name>A0ABT1M7R2_9MYCO</name>
<organism evidence="1 2">
    <name type="scientific">Mycolicibacterium arenosum</name>
    <dbReference type="NCBI Taxonomy" id="2952157"/>
    <lineage>
        <taxon>Bacteria</taxon>
        <taxon>Bacillati</taxon>
        <taxon>Actinomycetota</taxon>
        <taxon>Actinomycetes</taxon>
        <taxon>Mycobacteriales</taxon>
        <taxon>Mycobacteriaceae</taxon>
        <taxon>Mycolicibacterium</taxon>
    </lineage>
</organism>
<evidence type="ECO:0000313" key="2">
    <source>
        <dbReference type="Proteomes" id="UP001651690"/>
    </source>
</evidence>
<protein>
    <submittedName>
        <fullName evidence="1">SRPBCC family protein</fullName>
    </submittedName>
</protein>
<dbReference type="SUPFAM" id="SSF55961">
    <property type="entry name" value="Bet v1-like"/>
    <property type="match status" value="1"/>
</dbReference>
<sequence>MAPNRPWWKSRSEHALSEDILAAPDAVREFYIDLRNIIAVHPLVVAVTPTRYQATADGHAQTYRVRDRIPMGPMTLPVSYTAIVRVTAGGDVHTDARQFPAVRLTGAVSFESTGTGTRLTERLTIVAPRPLAGFTVREAVAAHVEMLAGVRAHFAGSAPAR</sequence>